<protein>
    <recommendedName>
        <fullName evidence="14">Acyltransferase</fullName>
    </recommendedName>
</protein>
<keyword evidence="8" id="KW-0443">Lipid metabolism</keyword>
<keyword evidence="6" id="KW-0256">Endoplasmic reticulum</keyword>
<evidence type="ECO:0000256" key="11">
    <source>
        <dbReference type="SAM" id="Phobius"/>
    </source>
</evidence>
<evidence type="ECO:0000256" key="10">
    <source>
        <dbReference type="ARBA" id="ARBA00023315"/>
    </source>
</evidence>
<accession>A0ABQ6MHA2</accession>
<dbReference type="InterPro" id="IPR007130">
    <property type="entry name" value="DAGAT"/>
</dbReference>
<keyword evidence="10" id="KW-0012">Acyltransferase</keyword>
<dbReference type="EMBL" id="BRYB01002826">
    <property type="protein sequence ID" value="GMI26052.1"/>
    <property type="molecule type" value="Genomic_DNA"/>
</dbReference>
<feature type="transmembrane region" description="Helical" evidence="11">
    <location>
        <begin position="164"/>
        <end position="187"/>
    </location>
</feature>
<sequence length="608" mass="68149">MTLLTASSPRTTRRSRQAADPDILVVAVFWHPGILGLLSGAAVLGLFAQGMMITSIFAYEDKNKGDDGKTVTVDPDAAADLQPDHLVDAKDWSATPKRGKRGRSDSFTEIKKRRRKRDFLLFCAMNFALLQSPYILTQFYRFAWKGCVDCLFGATPQQLRDVPAAFALISTLGIPIFSHGVGGILFHPKEWSFHHPGGGGSMHVRFQAIGWTLLAVALLCQIVNLIFGTSFDFLLHSGNLLGWVAELLLLYSLFVYKGDPKGDAKAQSHDRSFTELIVSIAQDLFITNMHWMFVVWLILAPFGFDVFNFPNPAATLFAVGPVDGGICLLKTLVVFSLPSLLLPYSASKGELGWAHPLATFVHYSELALVGPYGLFRDSVIELEEKDGVYKKDGCMFAVAPHGTLPLSVWAVWFQRSDIFDRVCLFFGSQVSIVPGYRFWTGARGGCMPVTKKNLMACMKKRQSVALVPGGVHEMMKCQPFGDDINISIKHKGFVRIALQEGFDLVPVLMLHENDMYNNPCKDLQNWCYKVMKVPMGLPYYTNKWFLPCSNRKPLRVVLGKRLKVSKSAEPTQEQVDALHRKFYEEVVRCWEKHHKEMGFADRTLVYVQ</sequence>
<evidence type="ECO:0000256" key="3">
    <source>
        <dbReference type="ARBA" id="ARBA00022516"/>
    </source>
</evidence>
<evidence type="ECO:0000256" key="2">
    <source>
        <dbReference type="ARBA" id="ARBA00005420"/>
    </source>
</evidence>
<keyword evidence="7 11" id="KW-1133">Transmembrane helix</keyword>
<dbReference type="Pfam" id="PF03982">
    <property type="entry name" value="DAGAT"/>
    <property type="match status" value="1"/>
</dbReference>
<keyword evidence="5 11" id="KW-0812">Transmembrane</keyword>
<comment type="similarity">
    <text evidence="2">Belongs to the diacylglycerol acyltransferase family.</text>
</comment>
<keyword evidence="4" id="KW-0808">Transferase</keyword>
<evidence type="ECO:0000313" key="12">
    <source>
        <dbReference type="EMBL" id="GMI26052.1"/>
    </source>
</evidence>
<evidence type="ECO:0000256" key="1">
    <source>
        <dbReference type="ARBA" id="ARBA00004477"/>
    </source>
</evidence>
<feature type="transmembrane region" description="Helical" evidence="11">
    <location>
        <begin position="208"/>
        <end position="227"/>
    </location>
</feature>
<comment type="caution">
    <text evidence="12">The sequence shown here is derived from an EMBL/GenBank/DDBJ whole genome shotgun (WGS) entry which is preliminary data.</text>
</comment>
<feature type="transmembrane region" description="Helical" evidence="11">
    <location>
        <begin position="119"/>
        <end position="136"/>
    </location>
</feature>
<dbReference type="Proteomes" id="UP001165060">
    <property type="component" value="Unassembled WGS sequence"/>
</dbReference>
<name>A0ABQ6MHA2_9STRA</name>
<evidence type="ECO:0000256" key="6">
    <source>
        <dbReference type="ARBA" id="ARBA00022824"/>
    </source>
</evidence>
<keyword evidence="3" id="KW-0444">Lipid biosynthesis</keyword>
<feature type="transmembrane region" description="Helical" evidence="11">
    <location>
        <begin position="276"/>
        <end position="299"/>
    </location>
</feature>
<feature type="transmembrane region" description="Helical" evidence="11">
    <location>
        <begin position="23"/>
        <end position="47"/>
    </location>
</feature>
<proteinExistence type="inferred from homology"/>
<evidence type="ECO:0008006" key="14">
    <source>
        <dbReference type="Google" id="ProtNLM"/>
    </source>
</evidence>
<evidence type="ECO:0000313" key="13">
    <source>
        <dbReference type="Proteomes" id="UP001165060"/>
    </source>
</evidence>
<keyword evidence="13" id="KW-1185">Reference proteome</keyword>
<evidence type="ECO:0000256" key="4">
    <source>
        <dbReference type="ARBA" id="ARBA00022679"/>
    </source>
</evidence>
<reference evidence="12 13" key="1">
    <citation type="journal article" date="2023" name="Commun. Biol.">
        <title>Genome analysis of Parmales, the sister group of diatoms, reveals the evolutionary specialization of diatoms from phago-mixotrophs to photoautotrophs.</title>
        <authorList>
            <person name="Ban H."/>
            <person name="Sato S."/>
            <person name="Yoshikawa S."/>
            <person name="Yamada K."/>
            <person name="Nakamura Y."/>
            <person name="Ichinomiya M."/>
            <person name="Sato N."/>
            <person name="Blanc-Mathieu R."/>
            <person name="Endo H."/>
            <person name="Kuwata A."/>
            <person name="Ogata H."/>
        </authorList>
    </citation>
    <scope>NUCLEOTIDE SEQUENCE [LARGE SCALE GENOMIC DNA]</scope>
</reference>
<evidence type="ECO:0000256" key="9">
    <source>
        <dbReference type="ARBA" id="ARBA00023136"/>
    </source>
</evidence>
<dbReference type="PANTHER" id="PTHR12317">
    <property type="entry name" value="DIACYLGLYCEROL O-ACYLTRANSFERASE"/>
    <property type="match status" value="1"/>
</dbReference>
<organism evidence="12 13">
    <name type="scientific">Tetraparma gracilis</name>
    <dbReference type="NCBI Taxonomy" id="2962635"/>
    <lineage>
        <taxon>Eukaryota</taxon>
        <taxon>Sar</taxon>
        <taxon>Stramenopiles</taxon>
        <taxon>Ochrophyta</taxon>
        <taxon>Bolidophyceae</taxon>
        <taxon>Parmales</taxon>
        <taxon>Triparmaceae</taxon>
        <taxon>Tetraparma</taxon>
    </lineage>
</organism>
<gene>
    <name evidence="12" type="ORF">TeGR_g14492</name>
</gene>
<feature type="transmembrane region" description="Helical" evidence="11">
    <location>
        <begin position="233"/>
        <end position="256"/>
    </location>
</feature>
<evidence type="ECO:0000256" key="8">
    <source>
        <dbReference type="ARBA" id="ARBA00023098"/>
    </source>
</evidence>
<keyword evidence="9 11" id="KW-0472">Membrane</keyword>
<comment type="subcellular location">
    <subcellularLocation>
        <location evidence="1">Endoplasmic reticulum membrane</location>
        <topology evidence="1">Multi-pass membrane protein</topology>
    </subcellularLocation>
</comment>
<evidence type="ECO:0000256" key="7">
    <source>
        <dbReference type="ARBA" id="ARBA00022989"/>
    </source>
</evidence>
<evidence type="ECO:0000256" key="5">
    <source>
        <dbReference type="ARBA" id="ARBA00022692"/>
    </source>
</evidence>